<name>A0A6J5FLL1_9BURK</name>
<dbReference type="InterPro" id="IPR029063">
    <property type="entry name" value="SAM-dependent_MTases_sf"/>
</dbReference>
<sequence>MSACRTPLTRKQKLLAGLDQKSSLGLEIGALCRPFLLRDDGPVIYVDHANTQTLRGKYQNDPNVNVDAIVDVDAVWGANTLLQALGGRHVDYVVASHVVEHVPDLIAWLHELRSVLNPGGEVRLIVPDKRFTFDYFREETRIAAVLHSNLVGARVPQPQVLIDYCINVAKVDCASAWRAPLDPFAVERHHNLDTALGVAQDCMHNGAYHDVHCWVFSPRSFARLFREMAELGLIDFACGNFFDTERNDMEFFVSLKPSNDKSETVESWRRMETQARDDAPGRPFWKTRRALRFAVQRC</sequence>
<protein>
    <recommendedName>
        <fullName evidence="3">Methyltransferase type 11 domain-containing protein</fullName>
    </recommendedName>
</protein>
<accession>A0A6J5FLL1</accession>
<dbReference type="RefSeq" id="WP_175158686.1">
    <property type="nucleotide sequence ID" value="NZ_CADIKI010000003.1"/>
</dbReference>
<gene>
    <name evidence="1" type="ORF">LMG27177_01385</name>
</gene>
<keyword evidence="2" id="KW-1185">Reference proteome</keyword>
<dbReference type="Pfam" id="PF13489">
    <property type="entry name" value="Methyltransf_23"/>
    <property type="match status" value="1"/>
</dbReference>
<evidence type="ECO:0000313" key="1">
    <source>
        <dbReference type="EMBL" id="CAB3782912.1"/>
    </source>
</evidence>
<dbReference type="SUPFAM" id="SSF53335">
    <property type="entry name" value="S-adenosyl-L-methionine-dependent methyltransferases"/>
    <property type="match status" value="1"/>
</dbReference>
<reference evidence="1 2" key="1">
    <citation type="submission" date="2020-04" db="EMBL/GenBank/DDBJ databases">
        <authorList>
            <person name="De Canck E."/>
        </authorList>
    </citation>
    <scope>NUCLEOTIDE SEQUENCE [LARGE SCALE GENOMIC DNA]</scope>
    <source>
        <strain evidence="1 2">LMG 27177</strain>
    </source>
</reference>
<proteinExistence type="predicted"/>
<dbReference type="AlphaFoldDB" id="A0A6J5FLL1"/>
<dbReference type="Proteomes" id="UP000494252">
    <property type="component" value="Unassembled WGS sequence"/>
</dbReference>
<evidence type="ECO:0008006" key="3">
    <source>
        <dbReference type="Google" id="ProtNLM"/>
    </source>
</evidence>
<dbReference type="EMBL" id="CADIKI010000003">
    <property type="protein sequence ID" value="CAB3782912.1"/>
    <property type="molecule type" value="Genomic_DNA"/>
</dbReference>
<dbReference type="CDD" id="cd02440">
    <property type="entry name" value="AdoMet_MTases"/>
    <property type="match status" value="1"/>
</dbReference>
<evidence type="ECO:0000313" key="2">
    <source>
        <dbReference type="Proteomes" id="UP000494252"/>
    </source>
</evidence>
<organism evidence="1 2">
    <name type="scientific">Paraburkholderia fynbosensis</name>
    <dbReference type="NCBI Taxonomy" id="1200993"/>
    <lineage>
        <taxon>Bacteria</taxon>
        <taxon>Pseudomonadati</taxon>
        <taxon>Pseudomonadota</taxon>
        <taxon>Betaproteobacteria</taxon>
        <taxon>Burkholderiales</taxon>
        <taxon>Burkholderiaceae</taxon>
        <taxon>Paraburkholderia</taxon>
    </lineage>
</organism>
<dbReference type="Gene3D" id="3.40.50.150">
    <property type="entry name" value="Vaccinia Virus protein VP39"/>
    <property type="match status" value="1"/>
</dbReference>